<dbReference type="Proteomes" id="UP000332933">
    <property type="component" value="Unassembled WGS sequence"/>
</dbReference>
<dbReference type="OrthoDB" id="76668at2759"/>
<name>A0A485L4Y6_9STRA</name>
<dbReference type="AlphaFoldDB" id="A0A485L4Y6"/>
<proteinExistence type="predicted"/>
<organism evidence="4 5">
    <name type="scientific">Aphanomyces stellatus</name>
    <dbReference type="NCBI Taxonomy" id="120398"/>
    <lineage>
        <taxon>Eukaryota</taxon>
        <taxon>Sar</taxon>
        <taxon>Stramenopiles</taxon>
        <taxon>Oomycota</taxon>
        <taxon>Saprolegniomycetes</taxon>
        <taxon>Saprolegniales</taxon>
        <taxon>Verrucalvaceae</taxon>
        <taxon>Aphanomyces</taxon>
    </lineage>
</organism>
<dbReference type="PANTHER" id="PTHR31827">
    <property type="entry name" value="EMB|CAB89363.1"/>
    <property type="match status" value="1"/>
</dbReference>
<dbReference type="InterPro" id="IPR056866">
    <property type="entry name" value="Znf_WRKY19"/>
</dbReference>
<evidence type="ECO:0000313" key="3">
    <source>
        <dbReference type="EMBL" id="KAF0693561.1"/>
    </source>
</evidence>
<protein>
    <submittedName>
        <fullName evidence="4">Aste57867_15426 protein</fullName>
    </submittedName>
</protein>
<dbReference type="EMBL" id="CAADRA010005700">
    <property type="protein sequence ID" value="VFT92228.1"/>
    <property type="molecule type" value="Genomic_DNA"/>
</dbReference>
<evidence type="ECO:0000313" key="4">
    <source>
        <dbReference type="EMBL" id="VFT92228.1"/>
    </source>
</evidence>
<reference evidence="3" key="2">
    <citation type="submission" date="2019-06" db="EMBL/GenBank/DDBJ databases">
        <title>Genomics analysis of Aphanomyces spp. identifies a new class of oomycete effector associated with host adaptation.</title>
        <authorList>
            <person name="Gaulin E."/>
        </authorList>
    </citation>
    <scope>NUCLEOTIDE SEQUENCE</scope>
    <source>
        <strain evidence="3">CBS 578.67</strain>
    </source>
</reference>
<feature type="domain" description="WRKY19-like zinc finger" evidence="2">
    <location>
        <begin position="236"/>
        <end position="258"/>
    </location>
</feature>
<keyword evidence="5" id="KW-1185">Reference proteome</keyword>
<reference evidence="4 5" key="1">
    <citation type="submission" date="2019-03" db="EMBL/GenBank/DDBJ databases">
        <authorList>
            <person name="Gaulin E."/>
            <person name="Dumas B."/>
        </authorList>
    </citation>
    <scope>NUCLEOTIDE SEQUENCE [LARGE SCALE GENOMIC DNA]</scope>
    <source>
        <strain evidence="4">CBS 568.67</strain>
    </source>
</reference>
<accession>A0A485L4Y6</accession>
<feature type="region of interest" description="Disordered" evidence="1">
    <location>
        <begin position="127"/>
        <end position="153"/>
    </location>
</feature>
<gene>
    <name evidence="4" type="primary">Aste57867_15426</name>
    <name evidence="3" type="ORF">As57867_015370</name>
    <name evidence="4" type="ORF">ASTE57867_15426</name>
</gene>
<dbReference type="Pfam" id="PF24906">
    <property type="entry name" value="Zf_WRKY19"/>
    <property type="match status" value="1"/>
</dbReference>
<evidence type="ECO:0000313" key="5">
    <source>
        <dbReference type="Proteomes" id="UP000332933"/>
    </source>
</evidence>
<sequence>MSNKELSVEDEGGAQGDEKALLLPPLHILPVVHRARSWTVDSGSGTPTSMSIVGLLNPSSSVSVAARAHGDAADDVTGCSPQPHPQPYPYPRLAAPTTPADENVLKQEDLHYTTTLKYYNKDAPRATITDDRRDDDVDDDANEMKPAAAAAQAEMDASFQKRGLSCTIKACPNKAVSKGRCISHGGGCRCKVVGCKNGAKMYGLCHLHGGRKKCKYGGCGKFAKSMGLCWAHGGSKTCSLDGCEKGALKGGQCWAHGGGKRCRVPHCQKPVKSGDACALHSDEPNT</sequence>
<dbReference type="EMBL" id="VJMH01005679">
    <property type="protein sequence ID" value="KAF0693561.1"/>
    <property type="molecule type" value="Genomic_DNA"/>
</dbReference>
<evidence type="ECO:0000256" key="1">
    <source>
        <dbReference type="SAM" id="MobiDB-lite"/>
    </source>
</evidence>
<evidence type="ECO:0000259" key="2">
    <source>
        <dbReference type="Pfam" id="PF24906"/>
    </source>
</evidence>
<dbReference type="PANTHER" id="PTHR31827:SF1">
    <property type="entry name" value="EMB|CAB89363.1"/>
    <property type="match status" value="1"/>
</dbReference>